<dbReference type="RefSeq" id="WP_183961804.1">
    <property type="nucleotide sequence ID" value="NZ_JACHHP010000005.1"/>
</dbReference>
<keyword evidence="2" id="KW-1185">Reference proteome</keyword>
<proteinExistence type="predicted"/>
<protein>
    <submittedName>
        <fullName evidence="1">Uncharacterized protein</fullName>
    </submittedName>
</protein>
<dbReference type="Proteomes" id="UP000521199">
    <property type="component" value="Unassembled WGS sequence"/>
</dbReference>
<accession>A0A7W8D7C5</accession>
<sequence>MRLLVLLAIVPTAVAQPLSKNELETLPLEELSGRLLGEVGAFAIGVDRSNFPYEIRFFSRAYAPPSQYGLCESDWITLRLDFSPGRGTSVESIKTQPRFGAVDSIYHFPARISEERNRRVCSELTDVSQFFPAPDWGSARQVLYYLDYVKGVGIFKGKLHSFECTGACSGIDAQSYIKTIDPANITAVEAIDCPGDLRRGSCYRITLTGSPPGLFPRELRVYGKGYGNNTEVSHVALWVGVTFF</sequence>
<evidence type="ECO:0000313" key="2">
    <source>
        <dbReference type="Proteomes" id="UP000521199"/>
    </source>
</evidence>
<gene>
    <name evidence="1" type="ORF">HNQ52_002832</name>
</gene>
<reference evidence="1 2" key="1">
    <citation type="submission" date="2020-08" db="EMBL/GenBank/DDBJ databases">
        <title>Genomic Encyclopedia of Type Strains, Phase IV (KMG-IV): sequencing the most valuable type-strain genomes for metagenomic binning, comparative biology and taxonomic classification.</title>
        <authorList>
            <person name="Goeker M."/>
        </authorList>
    </citation>
    <scope>NUCLEOTIDE SEQUENCE [LARGE SCALE GENOMIC DNA]</scope>
    <source>
        <strain evidence="1 2">DSM 24163</strain>
    </source>
</reference>
<comment type="caution">
    <text evidence="1">The sequence shown here is derived from an EMBL/GenBank/DDBJ whole genome shotgun (WGS) entry which is preliminary data.</text>
</comment>
<dbReference type="EMBL" id="JACHHP010000005">
    <property type="protein sequence ID" value="MBB5209269.1"/>
    <property type="molecule type" value="Genomic_DNA"/>
</dbReference>
<organism evidence="1 2">
    <name type="scientific">Chiayiivirga flava</name>
    <dbReference type="NCBI Taxonomy" id="659595"/>
    <lineage>
        <taxon>Bacteria</taxon>
        <taxon>Pseudomonadati</taxon>
        <taxon>Pseudomonadota</taxon>
        <taxon>Gammaproteobacteria</taxon>
        <taxon>Lysobacterales</taxon>
        <taxon>Lysobacteraceae</taxon>
        <taxon>Chiayiivirga</taxon>
    </lineage>
</organism>
<name>A0A7W8D7C5_9GAMM</name>
<evidence type="ECO:0000313" key="1">
    <source>
        <dbReference type="EMBL" id="MBB5209269.1"/>
    </source>
</evidence>
<dbReference type="AlphaFoldDB" id="A0A7W8D7C5"/>